<evidence type="ECO:0000313" key="2">
    <source>
        <dbReference type="EMBL" id="PHQ31952.1"/>
    </source>
</evidence>
<accession>A0A2G1VYV4</accession>
<sequence length="105" mass="11344">MDLKEGSFCNPDKGHLGDRPDSVNESAAKRHSSGTIGTWRRMSVASRTDSPAAKENLPSPICFPGPVVFCRLRFGGRPAHTNGLYREQTCLEDVVPCSSAVVRGV</sequence>
<proteinExistence type="predicted"/>
<keyword evidence="3" id="KW-1185">Reference proteome</keyword>
<feature type="compositionally biased region" description="Basic and acidic residues" evidence="1">
    <location>
        <begin position="12"/>
        <end position="22"/>
    </location>
</feature>
<organism evidence="2 3">
    <name type="scientific">Rhodopirellula bahusiensis</name>
    <dbReference type="NCBI Taxonomy" id="2014065"/>
    <lineage>
        <taxon>Bacteria</taxon>
        <taxon>Pseudomonadati</taxon>
        <taxon>Planctomycetota</taxon>
        <taxon>Planctomycetia</taxon>
        <taxon>Pirellulales</taxon>
        <taxon>Pirellulaceae</taxon>
        <taxon>Rhodopirellula</taxon>
    </lineage>
</organism>
<evidence type="ECO:0000313" key="3">
    <source>
        <dbReference type="Proteomes" id="UP000225740"/>
    </source>
</evidence>
<reference evidence="2 3" key="1">
    <citation type="submission" date="2017-06" db="EMBL/GenBank/DDBJ databases">
        <title>Description of Rhodopirellula bahusiensis sp. nov.</title>
        <authorList>
            <person name="Kizina J."/>
            <person name="Harder J."/>
        </authorList>
    </citation>
    <scope>NUCLEOTIDE SEQUENCE [LARGE SCALE GENOMIC DNA]</scope>
    <source>
        <strain evidence="2 3">SWK21</strain>
    </source>
</reference>
<dbReference type="Proteomes" id="UP000225740">
    <property type="component" value="Unassembled WGS sequence"/>
</dbReference>
<gene>
    <name evidence="2" type="ORF">CEE69_28220</name>
</gene>
<evidence type="ECO:0000256" key="1">
    <source>
        <dbReference type="SAM" id="MobiDB-lite"/>
    </source>
</evidence>
<dbReference type="EMBL" id="NIZW01000035">
    <property type="protein sequence ID" value="PHQ31952.1"/>
    <property type="molecule type" value="Genomic_DNA"/>
</dbReference>
<dbReference type="AlphaFoldDB" id="A0A2G1VYV4"/>
<feature type="region of interest" description="Disordered" evidence="1">
    <location>
        <begin position="1"/>
        <end position="60"/>
    </location>
</feature>
<protein>
    <submittedName>
        <fullName evidence="2">Uncharacterized protein</fullName>
    </submittedName>
</protein>
<comment type="caution">
    <text evidence="2">The sequence shown here is derived from an EMBL/GenBank/DDBJ whole genome shotgun (WGS) entry which is preliminary data.</text>
</comment>
<name>A0A2G1VYV4_9BACT</name>